<proteinExistence type="predicted"/>
<reference evidence="2" key="2">
    <citation type="journal article" date="2015" name="Data Brief">
        <title>Shoot transcriptome of the giant reed, Arundo donax.</title>
        <authorList>
            <person name="Barrero R.A."/>
            <person name="Guerrero F.D."/>
            <person name="Moolhuijzen P."/>
            <person name="Goolsby J.A."/>
            <person name="Tidwell J."/>
            <person name="Bellgard S.E."/>
            <person name="Bellgard M.I."/>
        </authorList>
    </citation>
    <scope>NUCLEOTIDE SEQUENCE</scope>
    <source>
        <tissue evidence="2">Shoot tissue taken approximately 20 cm above the soil surface</tissue>
    </source>
</reference>
<feature type="transmembrane region" description="Helical" evidence="1">
    <location>
        <begin position="20"/>
        <end position="43"/>
    </location>
</feature>
<dbReference type="AlphaFoldDB" id="A0A0A9EA95"/>
<sequence>MVSHILNQMVLSYREASNNIVLNTKWCLLTIVMTMAIEHHLFIRTTSS</sequence>
<keyword evidence="1" id="KW-0812">Transmembrane</keyword>
<dbReference type="EMBL" id="GBRH01200924">
    <property type="protein sequence ID" value="JAD96971.1"/>
    <property type="molecule type" value="Transcribed_RNA"/>
</dbReference>
<name>A0A0A9EA95_ARUDO</name>
<accession>A0A0A9EA95</accession>
<evidence type="ECO:0000313" key="2">
    <source>
        <dbReference type="EMBL" id="JAD96971.1"/>
    </source>
</evidence>
<organism evidence="2">
    <name type="scientific">Arundo donax</name>
    <name type="common">Giant reed</name>
    <name type="synonym">Donax arundinaceus</name>
    <dbReference type="NCBI Taxonomy" id="35708"/>
    <lineage>
        <taxon>Eukaryota</taxon>
        <taxon>Viridiplantae</taxon>
        <taxon>Streptophyta</taxon>
        <taxon>Embryophyta</taxon>
        <taxon>Tracheophyta</taxon>
        <taxon>Spermatophyta</taxon>
        <taxon>Magnoliopsida</taxon>
        <taxon>Liliopsida</taxon>
        <taxon>Poales</taxon>
        <taxon>Poaceae</taxon>
        <taxon>PACMAD clade</taxon>
        <taxon>Arundinoideae</taxon>
        <taxon>Arundineae</taxon>
        <taxon>Arundo</taxon>
    </lineage>
</organism>
<reference evidence="2" key="1">
    <citation type="submission" date="2014-09" db="EMBL/GenBank/DDBJ databases">
        <authorList>
            <person name="Magalhaes I.L.F."/>
            <person name="Oliveira U."/>
            <person name="Santos F.R."/>
            <person name="Vidigal T.H.D.A."/>
            <person name="Brescovit A.D."/>
            <person name="Santos A.J."/>
        </authorList>
    </citation>
    <scope>NUCLEOTIDE SEQUENCE</scope>
    <source>
        <tissue evidence="2">Shoot tissue taken approximately 20 cm above the soil surface</tissue>
    </source>
</reference>
<keyword evidence="1" id="KW-1133">Transmembrane helix</keyword>
<keyword evidence="1" id="KW-0472">Membrane</keyword>
<evidence type="ECO:0000256" key="1">
    <source>
        <dbReference type="SAM" id="Phobius"/>
    </source>
</evidence>
<protein>
    <submittedName>
        <fullName evidence="2">Uncharacterized protein</fullName>
    </submittedName>
</protein>